<keyword evidence="2" id="KW-1185">Reference proteome</keyword>
<organism evidence="1 2">
    <name type="scientific">Aduncisulcus paluster</name>
    <dbReference type="NCBI Taxonomy" id="2918883"/>
    <lineage>
        <taxon>Eukaryota</taxon>
        <taxon>Metamonada</taxon>
        <taxon>Carpediemonas-like organisms</taxon>
        <taxon>Aduncisulcus</taxon>
    </lineage>
</organism>
<gene>
    <name evidence="1" type="ORF">ADUPG1_007241</name>
</gene>
<protein>
    <submittedName>
        <fullName evidence="1">Uncharacterized protein</fullName>
    </submittedName>
</protein>
<reference evidence="1" key="1">
    <citation type="submission" date="2022-03" db="EMBL/GenBank/DDBJ databases">
        <title>Draft genome sequence of Aduncisulcus paluster, a free-living microaerophilic Fornicata.</title>
        <authorList>
            <person name="Yuyama I."/>
            <person name="Kume K."/>
            <person name="Tamura T."/>
            <person name="Inagaki Y."/>
            <person name="Hashimoto T."/>
        </authorList>
    </citation>
    <scope>NUCLEOTIDE SEQUENCE</scope>
    <source>
        <strain evidence="1">NY0171</strain>
    </source>
</reference>
<accession>A0ABQ5KQN4</accession>
<evidence type="ECO:0000313" key="1">
    <source>
        <dbReference type="EMBL" id="GKT33280.1"/>
    </source>
</evidence>
<dbReference type="Proteomes" id="UP001057375">
    <property type="component" value="Unassembled WGS sequence"/>
</dbReference>
<comment type="caution">
    <text evidence="1">The sequence shown here is derived from an EMBL/GenBank/DDBJ whole genome shotgun (WGS) entry which is preliminary data.</text>
</comment>
<name>A0ABQ5KQN4_9EUKA</name>
<sequence length="363" mass="42062">MLRQGEQVSNEIIGKCIVDLGFIVLFGDSTKQYQGPYPVGHPDLSEIDGSKAYGDYHRGHNHSNLLKFLGGGWYIFFYPNLHLPFITRHYLSKFVVSHHNEPDGIKDFNATFTTSDGKEITKEYQMGEMPPNHYFWQEFPIDIHNVIFCDIHVISSLDGKQEDIFLEGIRFVIDKKEEKMKAAKQHELATIERLAYKGPYPVDHPDLSKIDGYKAFGDYHSGHNHSSLLRFLRGEVYIYFNPNLHLPFITSHYLSKFVVSHHSRPYGIKDFNATFTTSDGKKITKEYQIGEMPPEHYFWQEFPIDLDNVISCDIHVISSWDGGQSHIFLNGVRFVIDKKQEKMKAVKERELATIERLSMLPWL</sequence>
<evidence type="ECO:0000313" key="2">
    <source>
        <dbReference type="Proteomes" id="UP001057375"/>
    </source>
</evidence>
<dbReference type="EMBL" id="BQXS01010194">
    <property type="protein sequence ID" value="GKT33280.1"/>
    <property type="molecule type" value="Genomic_DNA"/>
</dbReference>
<proteinExistence type="predicted"/>